<accession>A0ABD3Q652</accession>
<dbReference type="InterPro" id="IPR001602">
    <property type="entry name" value="UPF0047_YjbQ-like"/>
</dbReference>
<sequence length="209" mass="23157">MKMFALLSLLVSLGLTPSAAFCCANFHRRDVGLTTGSRTRVRSLQMGLEFMTHYEEIQLGTDHGMSVFDITDQIEAIVAKSSCKEGTVTVLSKHSTVSVSINEMESRLVDDIRQYFLSLVPPHRPYLHNDIDYRVGPSDWPGGDEAWREFRRTQPVNTHSHLIAMMLGTSECIPISDGAMKKGKYQSILVVDVDGPKSRGIAVQITGGK</sequence>
<evidence type="ECO:0008006" key="4">
    <source>
        <dbReference type="Google" id="ProtNLM"/>
    </source>
</evidence>
<comment type="caution">
    <text evidence="2">The sequence shown here is derived from an EMBL/GenBank/DDBJ whole genome shotgun (WGS) entry which is preliminary data.</text>
</comment>
<evidence type="ECO:0000313" key="2">
    <source>
        <dbReference type="EMBL" id="KAL3795723.1"/>
    </source>
</evidence>
<keyword evidence="3" id="KW-1185">Reference proteome</keyword>
<dbReference type="AlphaFoldDB" id="A0ABD3Q652"/>
<name>A0ABD3Q652_9STRA</name>
<organism evidence="2 3">
    <name type="scientific">Stephanodiscus triporus</name>
    <dbReference type="NCBI Taxonomy" id="2934178"/>
    <lineage>
        <taxon>Eukaryota</taxon>
        <taxon>Sar</taxon>
        <taxon>Stramenopiles</taxon>
        <taxon>Ochrophyta</taxon>
        <taxon>Bacillariophyta</taxon>
        <taxon>Coscinodiscophyceae</taxon>
        <taxon>Thalassiosirophycidae</taxon>
        <taxon>Stephanodiscales</taxon>
        <taxon>Stephanodiscaceae</taxon>
        <taxon>Stephanodiscus</taxon>
    </lineage>
</organism>
<keyword evidence="1" id="KW-0732">Signal</keyword>
<dbReference type="Pfam" id="PF01894">
    <property type="entry name" value="YjbQ"/>
    <property type="match status" value="1"/>
</dbReference>
<gene>
    <name evidence="2" type="ORF">ACHAW5_004493</name>
</gene>
<dbReference type="SUPFAM" id="SSF111038">
    <property type="entry name" value="YjbQ-like"/>
    <property type="match status" value="1"/>
</dbReference>
<dbReference type="EMBL" id="JALLAZ020000413">
    <property type="protein sequence ID" value="KAL3795723.1"/>
    <property type="molecule type" value="Genomic_DNA"/>
</dbReference>
<reference evidence="2 3" key="1">
    <citation type="submission" date="2024-10" db="EMBL/GenBank/DDBJ databases">
        <title>Updated reference genomes for cyclostephanoid diatoms.</title>
        <authorList>
            <person name="Roberts W.R."/>
            <person name="Alverson A.J."/>
        </authorList>
    </citation>
    <scope>NUCLEOTIDE SEQUENCE [LARGE SCALE GENOMIC DNA]</scope>
    <source>
        <strain evidence="2 3">AJA276-08</strain>
    </source>
</reference>
<evidence type="ECO:0000313" key="3">
    <source>
        <dbReference type="Proteomes" id="UP001530315"/>
    </source>
</evidence>
<feature type="signal peptide" evidence="1">
    <location>
        <begin position="1"/>
        <end position="20"/>
    </location>
</feature>
<dbReference type="Proteomes" id="UP001530315">
    <property type="component" value="Unassembled WGS sequence"/>
</dbReference>
<protein>
    <recommendedName>
        <fullName evidence="4">Secondary thiamine-phosphate synthase enzyme</fullName>
    </recommendedName>
</protein>
<dbReference type="PANTHER" id="PTHR30615">
    <property type="entry name" value="UNCHARACTERIZED PROTEIN YJBQ-RELATED"/>
    <property type="match status" value="1"/>
</dbReference>
<dbReference type="InterPro" id="IPR035917">
    <property type="entry name" value="YjbQ-like_sf"/>
</dbReference>
<proteinExistence type="predicted"/>
<dbReference type="PANTHER" id="PTHR30615:SF16">
    <property type="entry name" value="SECONDARY THIAMINE-PHOSPHATE SYNTHASE ENZYME"/>
    <property type="match status" value="1"/>
</dbReference>
<feature type="chain" id="PRO_5044830127" description="Secondary thiamine-phosphate synthase enzyme" evidence="1">
    <location>
        <begin position="21"/>
        <end position="209"/>
    </location>
</feature>
<dbReference type="Gene3D" id="2.60.120.460">
    <property type="entry name" value="YjbQ-like"/>
    <property type="match status" value="1"/>
</dbReference>
<evidence type="ECO:0000256" key="1">
    <source>
        <dbReference type="SAM" id="SignalP"/>
    </source>
</evidence>